<evidence type="ECO:0000256" key="5">
    <source>
        <dbReference type="ARBA" id="ARBA00012596"/>
    </source>
</evidence>
<evidence type="ECO:0000256" key="12">
    <source>
        <dbReference type="ARBA" id="ARBA00047353"/>
    </source>
</evidence>
<dbReference type="PANTHER" id="PTHR21528">
    <property type="entry name" value="DEHYDRODOLICHYL DIPHOSPHATE SYNTHASE COMPLEX SUBUNIT NUS1"/>
    <property type="match status" value="1"/>
</dbReference>
<proteinExistence type="inferred from homology"/>
<organism evidence="13 14">
    <name type="scientific">Eptatretus burgeri</name>
    <name type="common">Inshore hagfish</name>
    <dbReference type="NCBI Taxonomy" id="7764"/>
    <lineage>
        <taxon>Eukaryota</taxon>
        <taxon>Metazoa</taxon>
        <taxon>Chordata</taxon>
        <taxon>Craniata</taxon>
        <taxon>Vertebrata</taxon>
        <taxon>Cyclostomata</taxon>
        <taxon>Myxini</taxon>
        <taxon>Myxiniformes</taxon>
        <taxon>Myxinidae</taxon>
        <taxon>Eptatretinae</taxon>
        <taxon>Eptatretus</taxon>
    </lineage>
</organism>
<keyword evidence="6" id="KW-0808">Transferase</keyword>
<evidence type="ECO:0000256" key="6">
    <source>
        <dbReference type="ARBA" id="ARBA00022679"/>
    </source>
</evidence>
<keyword evidence="9" id="KW-0460">Magnesium</keyword>
<dbReference type="GO" id="GO:0005789">
    <property type="term" value="C:endoplasmic reticulum membrane"/>
    <property type="evidence" value="ECO:0007669"/>
    <property type="project" value="UniProtKB-SubCell"/>
</dbReference>
<evidence type="ECO:0000256" key="8">
    <source>
        <dbReference type="ARBA" id="ARBA00022824"/>
    </source>
</evidence>
<evidence type="ECO:0000256" key="7">
    <source>
        <dbReference type="ARBA" id="ARBA00022692"/>
    </source>
</evidence>
<evidence type="ECO:0000256" key="4">
    <source>
        <dbReference type="ARBA" id="ARBA00005432"/>
    </source>
</evidence>
<comment type="catalytic activity">
    <reaction evidence="12">
        <text>n isopentenyl diphosphate + (2E,6E)-farnesyl diphosphate = a di-trans,poly-cis-polyprenyl diphosphate + n diphosphate</text>
        <dbReference type="Rhea" id="RHEA:53008"/>
        <dbReference type="Rhea" id="RHEA-COMP:19494"/>
        <dbReference type="ChEBI" id="CHEBI:33019"/>
        <dbReference type="ChEBI" id="CHEBI:128769"/>
        <dbReference type="ChEBI" id="CHEBI:136960"/>
        <dbReference type="ChEBI" id="CHEBI:175763"/>
        <dbReference type="EC" id="2.5.1.87"/>
    </reaction>
</comment>
<dbReference type="Proteomes" id="UP000694388">
    <property type="component" value="Unplaced"/>
</dbReference>
<dbReference type="SUPFAM" id="SSF64005">
    <property type="entry name" value="Undecaprenyl diphosphate synthase"/>
    <property type="match status" value="1"/>
</dbReference>
<evidence type="ECO:0000256" key="2">
    <source>
        <dbReference type="ARBA" id="ARBA00004586"/>
    </source>
</evidence>
<name>A0A8C4RA74_EPTBU</name>
<protein>
    <recommendedName>
        <fullName evidence="5">ditrans,polycis-polyprenyl diphosphate synthase [(2E,6E)-farnesyldiphosphate specific]</fullName>
        <ecNumber evidence="5">2.5.1.87</ecNumber>
    </recommendedName>
</protein>
<accession>A0A8C4RA74</accession>
<comment type="similarity">
    <text evidence="4">Belongs to the UPP synthase family.</text>
</comment>
<evidence type="ECO:0000256" key="3">
    <source>
        <dbReference type="ARBA" id="ARBA00004922"/>
    </source>
</evidence>
<keyword evidence="7" id="KW-0812">Transmembrane</keyword>
<dbReference type="UniPathway" id="UPA00378"/>
<dbReference type="EC" id="2.5.1.87" evidence="5"/>
<reference evidence="13" key="2">
    <citation type="submission" date="2025-09" db="UniProtKB">
        <authorList>
            <consortium name="Ensembl"/>
        </authorList>
    </citation>
    <scope>IDENTIFICATION</scope>
</reference>
<evidence type="ECO:0000313" key="14">
    <source>
        <dbReference type="Proteomes" id="UP000694388"/>
    </source>
</evidence>
<comment type="pathway">
    <text evidence="3">Protein modification; protein glycosylation.</text>
</comment>
<dbReference type="InterPro" id="IPR038887">
    <property type="entry name" value="Nus1/NgBR"/>
</dbReference>
<keyword evidence="14" id="KW-1185">Reference proteome</keyword>
<comment type="cofactor">
    <cofactor evidence="1">
        <name>Mg(2+)</name>
        <dbReference type="ChEBI" id="CHEBI:18420"/>
    </cofactor>
</comment>
<dbReference type="Gene3D" id="3.40.1180.10">
    <property type="entry name" value="Decaprenyl diphosphate synthase-like"/>
    <property type="match status" value="1"/>
</dbReference>
<evidence type="ECO:0000256" key="1">
    <source>
        <dbReference type="ARBA" id="ARBA00001946"/>
    </source>
</evidence>
<keyword evidence="8" id="KW-0256">Endoplasmic reticulum</keyword>
<evidence type="ECO:0000256" key="11">
    <source>
        <dbReference type="ARBA" id="ARBA00023136"/>
    </source>
</evidence>
<keyword evidence="10" id="KW-1133">Transmembrane helix</keyword>
<dbReference type="GO" id="GO:1904423">
    <property type="term" value="C:dehydrodolichyl diphosphate synthase complex"/>
    <property type="evidence" value="ECO:0007669"/>
    <property type="project" value="InterPro"/>
</dbReference>
<dbReference type="AlphaFoldDB" id="A0A8C4RA74"/>
<evidence type="ECO:0000256" key="10">
    <source>
        <dbReference type="ARBA" id="ARBA00022989"/>
    </source>
</evidence>
<dbReference type="Ensembl" id="ENSEBUT00000026337.1">
    <property type="protein sequence ID" value="ENSEBUP00000025761.1"/>
    <property type="gene ID" value="ENSEBUG00000015869.1"/>
</dbReference>
<evidence type="ECO:0000256" key="9">
    <source>
        <dbReference type="ARBA" id="ARBA00022842"/>
    </source>
</evidence>
<evidence type="ECO:0000313" key="13">
    <source>
        <dbReference type="Ensembl" id="ENSEBUP00000025761.1"/>
    </source>
</evidence>
<dbReference type="InterPro" id="IPR036424">
    <property type="entry name" value="UPP_synth-like_sf"/>
</dbReference>
<dbReference type="PANTHER" id="PTHR21528:SF0">
    <property type="entry name" value="DEHYDRODOLICHYL DIPHOSPHATE SYNTHASE COMPLEX SUBUNIT NUS1"/>
    <property type="match status" value="1"/>
</dbReference>
<dbReference type="GeneTree" id="ENSGT00390000003223"/>
<dbReference type="GO" id="GO:0045547">
    <property type="term" value="F:ditrans,polycis-polyprenyl diphosphate synthase [(2E,6E)-farnesyl diphosphate specific] activity"/>
    <property type="evidence" value="ECO:0007669"/>
    <property type="project" value="UniProtKB-EC"/>
</dbReference>
<reference evidence="13" key="1">
    <citation type="submission" date="2025-08" db="UniProtKB">
        <authorList>
            <consortium name="Ensembl"/>
        </authorList>
    </citation>
    <scope>IDENTIFICATION</scope>
</reference>
<sequence>MCPSLRSQADAGSATTCQAWWRSTLTLPRRPTHIGVVVTGTRGNRASVSPRELATLVVWCVAGGVSFVTVYDALGECSICIFHDDLNARGVTLLDEIVRRHKEILQADWSKFPLEIVDSRWKTSSQKCEWLPRSLHMRYLEKLKGLETLKHFLVVILTSSSLPGFPDPDLVLRLGPVQSTLGYLPWHLRLSEIIPMHSITYSNFLEALHTFAACQPRFGK</sequence>
<comment type="subcellular location">
    <subcellularLocation>
        <location evidence="2">Endoplasmic reticulum membrane</location>
    </subcellularLocation>
</comment>
<keyword evidence="11" id="KW-0472">Membrane</keyword>